<dbReference type="InterPro" id="IPR011333">
    <property type="entry name" value="SKP1/BTB/POZ_sf"/>
</dbReference>
<dbReference type="OrthoDB" id="3926209at2759"/>
<evidence type="ECO:0000259" key="2">
    <source>
        <dbReference type="PROSITE" id="PS50097"/>
    </source>
</evidence>
<dbReference type="Gene3D" id="3.30.710.10">
    <property type="entry name" value="Potassium Channel Kv1.1, Chain A"/>
    <property type="match status" value="1"/>
</dbReference>
<dbReference type="STRING" id="43265.A0A545VRI5"/>
<reference evidence="3 4" key="1">
    <citation type="journal article" date="2019" name="Appl. Microbiol. Biotechnol.">
        <title>Genome sequence of Isaria javanica and comparative genome analysis insights into family S53 peptidase evolution in fungal entomopathogens.</title>
        <authorList>
            <person name="Lin R."/>
            <person name="Zhang X."/>
            <person name="Xin B."/>
            <person name="Zou M."/>
            <person name="Gao Y."/>
            <person name="Qin F."/>
            <person name="Hu Q."/>
            <person name="Xie B."/>
            <person name="Cheng X."/>
        </authorList>
    </citation>
    <scope>NUCLEOTIDE SEQUENCE [LARGE SCALE GENOMIC DNA]</scope>
    <source>
        <strain evidence="3 4">IJ1G</strain>
    </source>
</reference>
<dbReference type="PROSITE" id="PS50097">
    <property type="entry name" value="BTB"/>
    <property type="match status" value="1"/>
</dbReference>
<feature type="region of interest" description="Disordered" evidence="1">
    <location>
        <begin position="1"/>
        <end position="67"/>
    </location>
</feature>
<proteinExistence type="predicted"/>
<dbReference type="CDD" id="cd18186">
    <property type="entry name" value="BTB_POZ_ZBTB_KLHL-like"/>
    <property type="match status" value="1"/>
</dbReference>
<accession>A0A545VRI5</accession>
<dbReference type="SUPFAM" id="SSF54695">
    <property type="entry name" value="POZ domain"/>
    <property type="match status" value="1"/>
</dbReference>
<dbReference type="Pfam" id="PF00651">
    <property type="entry name" value="BTB"/>
    <property type="match status" value="1"/>
</dbReference>
<dbReference type="EMBL" id="SPUK01000015">
    <property type="protein sequence ID" value="TQV92429.1"/>
    <property type="molecule type" value="Genomic_DNA"/>
</dbReference>
<dbReference type="Proteomes" id="UP000315783">
    <property type="component" value="Unassembled WGS sequence"/>
</dbReference>
<feature type="domain" description="BTB" evidence="2">
    <location>
        <begin position="81"/>
        <end position="150"/>
    </location>
</feature>
<evidence type="ECO:0000256" key="1">
    <source>
        <dbReference type="SAM" id="MobiDB-lite"/>
    </source>
</evidence>
<feature type="compositionally biased region" description="Basic and acidic residues" evidence="1">
    <location>
        <begin position="1"/>
        <end position="15"/>
    </location>
</feature>
<organism evidence="3 4">
    <name type="scientific">Cordyceps javanica</name>
    <dbReference type="NCBI Taxonomy" id="43265"/>
    <lineage>
        <taxon>Eukaryota</taxon>
        <taxon>Fungi</taxon>
        <taxon>Dikarya</taxon>
        <taxon>Ascomycota</taxon>
        <taxon>Pezizomycotina</taxon>
        <taxon>Sordariomycetes</taxon>
        <taxon>Hypocreomycetidae</taxon>
        <taxon>Hypocreales</taxon>
        <taxon>Cordycipitaceae</taxon>
        <taxon>Cordyceps</taxon>
    </lineage>
</organism>
<dbReference type="InterPro" id="IPR000210">
    <property type="entry name" value="BTB/POZ_dom"/>
</dbReference>
<protein>
    <submittedName>
        <fullName evidence="3">BTB/POZ fold domain-containing protein</fullName>
    </submittedName>
</protein>
<feature type="region of interest" description="Disordered" evidence="1">
    <location>
        <begin position="275"/>
        <end position="299"/>
    </location>
</feature>
<evidence type="ECO:0000313" key="3">
    <source>
        <dbReference type="EMBL" id="TQV92429.1"/>
    </source>
</evidence>
<gene>
    <name evidence="3" type="ORF">IF1G_08947</name>
</gene>
<dbReference type="AlphaFoldDB" id="A0A545VRI5"/>
<comment type="caution">
    <text evidence="3">The sequence shown here is derived from an EMBL/GenBank/DDBJ whole genome shotgun (WGS) entry which is preliminary data.</text>
</comment>
<keyword evidence="4" id="KW-1185">Reference proteome</keyword>
<sequence>MPDHETESISAHDDASAVEIEIAAGGGGGGGGDIEMEGTSSAAAEETPYEKGPVEDAEASVIQEEPAAETRPSFIEYLASPVVTLMVGQESQTVLTAHQALLSKSPYFSQLCQSFIDDGSPRSIELPDEDYNAMGSFLEFLYTGEYFPRKVPGQRVLEHDPTAPGIDDSGDHLLRHARIYTLAEKFGMELLKKLASSKIHCINSTARGELAYARYVYANTATDDSSVRAPIASFWAARSHALRSEAEVEFKSLCLEHPQFGYDVLTRVLDDKLKRERNEKMHPATSSGRKRSRLSASSH</sequence>
<dbReference type="PANTHER" id="PTHR47843:SF3">
    <property type="entry name" value="BTB DOMAIN-CONTAINING PROTEIN"/>
    <property type="match status" value="1"/>
</dbReference>
<dbReference type="SMART" id="SM00225">
    <property type="entry name" value="BTB"/>
    <property type="match status" value="1"/>
</dbReference>
<dbReference type="PANTHER" id="PTHR47843">
    <property type="entry name" value="BTB DOMAIN-CONTAINING PROTEIN-RELATED"/>
    <property type="match status" value="1"/>
</dbReference>
<evidence type="ECO:0000313" key="4">
    <source>
        <dbReference type="Proteomes" id="UP000315783"/>
    </source>
</evidence>
<feature type="compositionally biased region" description="Gly residues" evidence="1">
    <location>
        <begin position="24"/>
        <end position="33"/>
    </location>
</feature>
<name>A0A545VRI5_9HYPO</name>